<name>A0AAV9QIH5_9PEZI</name>
<feature type="compositionally biased region" description="Basic residues" evidence="1">
    <location>
        <begin position="34"/>
        <end position="44"/>
    </location>
</feature>
<dbReference type="Proteomes" id="UP001345827">
    <property type="component" value="Unassembled WGS sequence"/>
</dbReference>
<protein>
    <submittedName>
        <fullName evidence="2">Uncharacterized protein</fullName>
    </submittedName>
</protein>
<comment type="caution">
    <text evidence="2">The sequence shown here is derived from an EMBL/GenBank/DDBJ whole genome shotgun (WGS) entry which is preliminary data.</text>
</comment>
<evidence type="ECO:0000313" key="3">
    <source>
        <dbReference type="Proteomes" id="UP001345827"/>
    </source>
</evidence>
<dbReference type="AlphaFoldDB" id="A0AAV9QIH5"/>
<reference evidence="2 3" key="1">
    <citation type="submission" date="2023-06" db="EMBL/GenBank/DDBJ databases">
        <title>Black Yeasts Isolated from many extreme environments.</title>
        <authorList>
            <person name="Coleine C."/>
            <person name="Stajich J.E."/>
            <person name="Selbmann L."/>
        </authorList>
    </citation>
    <scope>NUCLEOTIDE SEQUENCE [LARGE SCALE GENOMIC DNA]</scope>
    <source>
        <strain evidence="2 3">CCFEE 5887</strain>
    </source>
</reference>
<proteinExistence type="predicted"/>
<evidence type="ECO:0000256" key="1">
    <source>
        <dbReference type="SAM" id="MobiDB-lite"/>
    </source>
</evidence>
<sequence>MPEATFINYVNGDHRNDIEQQRKISAHASEQKQARRRAACRRKRNPDAATDALEAHDLCMRKPKGRPPSLDILHSSSIVAQLGLYRKARSNASIKSIEFDPYSNFSSMDVPEHRRIVDYVLRHYAQSIQPLQRALGYVQDSTRKNFAMALMSPELFYAIMAMGSASYEMKQYKIIPDRPSHRVLHFKGLALRTLSAKLQKDYDEISYQDAQPVMIHRRALRKLIACPPGPGTPDCSSWLLHEKLALFRTNYLSEEEPAWCLGRNETLLSPFPAYRRQPLRYPNPFELTTTLQEIPEGFRSIALLGGLSVEVLEIIKRMYMFTKILDKAHTRAQPVSESESAYVVAYRAENEFHNCIDCLRRISPYERPVKSSSIDSHSTLVEHVVCLALLIFCNCEFGCMIHGPLFKAVQESLLVAVEGCAVRLGQEDCIIWARSVGLWAASITTGQHSQSAEAIIRGLREGYGKHLCVEEYRDVLRRFLWTEDMMLACEQSFKRPSDLPCMGTLETPSTG</sequence>
<gene>
    <name evidence="2" type="ORF">LTR25_002182</name>
</gene>
<dbReference type="EMBL" id="JAXLQG010000003">
    <property type="protein sequence ID" value="KAK5542297.1"/>
    <property type="molecule type" value="Genomic_DNA"/>
</dbReference>
<accession>A0AAV9QIH5</accession>
<organism evidence="2 3">
    <name type="scientific">Vermiconidia calcicola</name>
    <dbReference type="NCBI Taxonomy" id="1690605"/>
    <lineage>
        <taxon>Eukaryota</taxon>
        <taxon>Fungi</taxon>
        <taxon>Dikarya</taxon>
        <taxon>Ascomycota</taxon>
        <taxon>Pezizomycotina</taxon>
        <taxon>Dothideomycetes</taxon>
        <taxon>Dothideomycetidae</taxon>
        <taxon>Mycosphaerellales</taxon>
        <taxon>Extremaceae</taxon>
        <taxon>Vermiconidia</taxon>
    </lineage>
</organism>
<evidence type="ECO:0000313" key="2">
    <source>
        <dbReference type="EMBL" id="KAK5542297.1"/>
    </source>
</evidence>
<feature type="region of interest" description="Disordered" evidence="1">
    <location>
        <begin position="26"/>
        <end position="48"/>
    </location>
</feature>
<keyword evidence="3" id="KW-1185">Reference proteome</keyword>